<dbReference type="Proteomes" id="UP000076486">
    <property type="component" value="Unassembled WGS sequence"/>
</dbReference>
<name>A0A161YTK7_9GAMM</name>
<gene>
    <name evidence="2" type="ORF">N473_11730</name>
</gene>
<feature type="signal peptide" evidence="1">
    <location>
        <begin position="1"/>
        <end position="24"/>
    </location>
</feature>
<keyword evidence="1" id="KW-0732">Signal</keyword>
<proteinExistence type="predicted"/>
<accession>A0A161YTK7</accession>
<sequence>MKFKKISTIASLCLSAALSFNASATNAHYCFGKVSNVQLSTNGYVSASFSGVGSTPLKVTNSVVCSLNGGTDGHTGEYCNAMYSALLLAMTSQNTVTMWFRNNESSCPTGDWISLISKGLYHFRVVKV</sequence>
<dbReference type="AlphaFoldDB" id="A0A161YTK7"/>
<organism evidence="2 3">
    <name type="scientific">Pseudoalteromonas luteoviolacea CPMOR-1</name>
    <dbReference type="NCBI Taxonomy" id="1365248"/>
    <lineage>
        <taxon>Bacteria</taxon>
        <taxon>Pseudomonadati</taxon>
        <taxon>Pseudomonadota</taxon>
        <taxon>Gammaproteobacteria</taxon>
        <taxon>Alteromonadales</taxon>
        <taxon>Pseudoalteromonadaceae</taxon>
        <taxon>Pseudoalteromonas</taxon>
    </lineage>
</organism>
<dbReference type="EMBL" id="AUYC01000015">
    <property type="protein sequence ID" value="KZN65690.1"/>
    <property type="molecule type" value="Genomic_DNA"/>
</dbReference>
<evidence type="ECO:0000313" key="3">
    <source>
        <dbReference type="Proteomes" id="UP000076486"/>
    </source>
</evidence>
<dbReference type="PATRIC" id="fig|1365248.3.peg.1030"/>
<comment type="caution">
    <text evidence="2">The sequence shown here is derived from an EMBL/GenBank/DDBJ whole genome shotgun (WGS) entry which is preliminary data.</text>
</comment>
<protein>
    <submittedName>
        <fullName evidence="2">Uncharacterized protein</fullName>
    </submittedName>
</protein>
<evidence type="ECO:0000256" key="1">
    <source>
        <dbReference type="SAM" id="SignalP"/>
    </source>
</evidence>
<feature type="chain" id="PRO_5007830525" evidence="1">
    <location>
        <begin position="25"/>
        <end position="128"/>
    </location>
</feature>
<reference evidence="2 3" key="1">
    <citation type="submission" date="2013-07" db="EMBL/GenBank/DDBJ databases">
        <title>Comparative Genomic and Metabolomic Analysis of Twelve Strains of Pseudoalteromonas luteoviolacea.</title>
        <authorList>
            <person name="Vynne N.G."/>
            <person name="Mansson M."/>
            <person name="Gram L."/>
        </authorList>
    </citation>
    <scope>NUCLEOTIDE SEQUENCE [LARGE SCALE GENOMIC DNA]</scope>
    <source>
        <strain evidence="2 3">CPMOR-1</strain>
    </source>
</reference>
<dbReference type="RefSeq" id="WP_063366976.1">
    <property type="nucleotide sequence ID" value="NZ_AUYC01000015.1"/>
</dbReference>
<evidence type="ECO:0000313" key="2">
    <source>
        <dbReference type="EMBL" id="KZN65690.1"/>
    </source>
</evidence>